<keyword evidence="4" id="KW-0378">Hydrolase</keyword>
<dbReference type="STRING" id="45067.Llan_2441"/>
<reference evidence="4 5" key="1">
    <citation type="submission" date="2015-11" db="EMBL/GenBank/DDBJ databases">
        <title>Genomic analysis of 38 Legionella species identifies large and diverse effector repertoires.</title>
        <authorList>
            <person name="Burstein D."/>
            <person name="Amaro F."/>
            <person name="Zusman T."/>
            <person name="Lifshitz Z."/>
            <person name="Cohen O."/>
            <person name="Gilbert J.A."/>
            <person name="Pupko T."/>
            <person name="Shuman H.A."/>
            <person name="Segal G."/>
        </authorList>
    </citation>
    <scope>NUCLEOTIDE SEQUENCE [LARGE SCALE GENOMIC DNA]</scope>
    <source>
        <strain evidence="4 5">ATCC 49751</strain>
    </source>
</reference>
<dbReference type="Proteomes" id="UP000054869">
    <property type="component" value="Unassembled WGS sequence"/>
</dbReference>
<dbReference type="InterPro" id="IPR021729">
    <property type="entry name" value="DUF3298"/>
</dbReference>
<evidence type="ECO:0000256" key="1">
    <source>
        <dbReference type="SAM" id="SignalP"/>
    </source>
</evidence>
<evidence type="ECO:0000313" key="4">
    <source>
        <dbReference type="EMBL" id="KTD18838.1"/>
    </source>
</evidence>
<dbReference type="InterPro" id="IPR037126">
    <property type="entry name" value="PdaC/RsiV-like_sf"/>
</dbReference>
<dbReference type="Gene3D" id="3.30.565.40">
    <property type="entry name" value="Fervidobacterium nodosum Rt17-B1 like"/>
    <property type="match status" value="1"/>
</dbReference>
<dbReference type="EMBL" id="LNYI01000057">
    <property type="protein sequence ID" value="KTD18838.1"/>
    <property type="molecule type" value="Genomic_DNA"/>
</dbReference>
<keyword evidence="4" id="KW-0119">Carbohydrate metabolism</keyword>
<dbReference type="GO" id="GO:0045493">
    <property type="term" value="P:xylan catabolic process"/>
    <property type="evidence" value="ECO:0007669"/>
    <property type="project" value="UniProtKB-KW"/>
</dbReference>
<keyword evidence="4" id="KW-0624">Polysaccharide degradation</keyword>
<keyword evidence="4" id="KW-0326">Glycosidase</keyword>
<dbReference type="AlphaFoldDB" id="A0A0W0VGD0"/>
<dbReference type="GO" id="GO:0016798">
    <property type="term" value="F:hydrolase activity, acting on glycosyl bonds"/>
    <property type="evidence" value="ECO:0007669"/>
    <property type="project" value="UniProtKB-KW"/>
</dbReference>
<dbReference type="PATRIC" id="fig|45067.4.peg.2562"/>
<sequence>MQKYILAIVLMSVCLVHPALANTPKTVVVKKETATFDLDLKYPQGFADKNIDKTVKAFIDETQKADANPDAKDVPDAPGKNSLYVDYKTEFQNKNAISLLFTISVYNRGAAHPNNTVKSFNFIHGKEITLTELFKPNSEYLLTIAKLSKAALQEKKISDENWLTTGTNPTAENYRNWYFTADGLAIVFDTYQVAAYVYGPQTVMIAKSKLKNLLRPEIVKAVWGSQ</sequence>
<comment type="caution">
    <text evidence="4">The sequence shown here is derived from an EMBL/GenBank/DDBJ whole genome shotgun (WGS) entry which is preliminary data.</text>
</comment>
<organism evidence="4 5">
    <name type="scientific">Legionella lansingensis</name>
    <dbReference type="NCBI Taxonomy" id="45067"/>
    <lineage>
        <taxon>Bacteria</taxon>
        <taxon>Pseudomonadati</taxon>
        <taxon>Pseudomonadota</taxon>
        <taxon>Gammaproteobacteria</taxon>
        <taxon>Legionellales</taxon>
        <taxon>Legionellaceae</taxon>
        <taxon>Legionella</taxon>
    </lineage>
</organism>
<feature type="domain" description="DUF3298" evidence="2">
    <location>
        <begin position="132"/>
        <end position="205"/>
    </location>
</feature>
<dbReference type="InterPro" id="IPR025303">
    <property type="entry name" value="PdaC"/>
</dbReference>
<keyword evidence="5" id="KW-1185">Reference proteome</keyword>
<dbReference type="RefSeq" id="WP_028373872.1">
    <property type="nucleotide sequence ID" value="NZ_CAAAJD010000032.1"/>
</dbReference>
<dbReference type="Pfam" id="PF11738">
    <property type="entry name" value="DUF3298"/>
    <property type="match status" value="1"/>
</dbReference>
<dbReference type="Gene3D" id="3.90.640.20">
    <property type="entry name" value="Heat-shock cognate protein, ATPase"/>
    <property type="match status" value="1"/>
</dbReference>
<feature type="chain" id="PRO_5006914790" evidence="1">
    <location>
        <begin position="22"/>
        <end position="226"/>
    </location>
</feature>
<dbReference type="eggNOG" id="COG0726">
    <property type="taxonomic scope" value="Bacteria"/>
</dbReference>
<gene>
    <name evidence="4" type="primary">yjeA</name>
    <name evidence="4" type="ORF">Llan_2441</name>
</gene>
<evidence type="ECO:0000259" key="3">
    <source>
        <dbReference type="Pfam" id="PF13739"/>
    </source>
</evidence>
<evidence type="ECO:0000259" key="2">
    <source>
        <dbReference type="Pfam" id="PF11738"/>
    </source>
</evidence>
<accession>A0A0W0VGD0</accession>
<evidence type="ECO:0000313" key="5">
    <source>
        <dbReference type="Proteomes" id="UP000054869"/>
    </source>
</evidence>
<feature type="signal peptide" evidence="1">
    <location>
        <begin position="1"/>
        <end position="21"/>
    </location>
</feature>
<dbReference type="Pfam" id="PF13739">
    <property type="entry name" value="PdaC"/>
    <property type="match status" value="1"/>
</dbReference>
<protein>
    <submittedName>
        <fullName evidence="4">Endo-1,4-beta-xylanase-like protein</fullName>
    </submittedName>
</protein>
<feature type="domain" description="Deacetylase PdaC" evidence="3">
    <location>
        <begin position="30"/>
        <end position="114"/>
    </location>
</feature>
<proteinExistence type="predicted"/>
<keyword evidence="4" id="KW-0858">Xylan degradation</keyword>
<name>A0A0W0VGD0_9GAMM</name>
<keyword evidence="1" id="KW-0732">Signal</keyword>